<dbReference type="InterPro" id="IPR001991">
    <property type="entry name" value="Na-dicarboxylate_symporter"/>
</dbReference>
<feature type="transmembrane region" description="Helical" evidence="7">
    <location>
        <begin position="93"/>
        <end position="115"/>
    </location>
</feature>
<gene>
    <name evidence="8" type="ORF">PX653_20065</name>
</gene>
<comment type="subcellular location">
    <subcellularLocation>
        <location evidence="1">Cell membrane</location>
        <topology evidence="1">Multi-pass membrane protein</topology>
    </subcellularLocation>
</comment>
<evidence type="ECO:0000313" key="8">
    <source>
        <dbReference type="EMBL" id="WEF35974.1"/>
    </source>
</evidence>
<feature type="transmembrane region" description="Helical" evidence="7">
    <location>
        <begin position="18"/>
        <end position="36"/>
    </location>
</feature>
<dbReference type="Gene3D" id="1.10.3860.10">
    <property type="entry name" value="Sodium:dicarboxylate symporter"/>
    <property type="match status" value="1"/>
</dbReference>
<evidence type="ECO:0000256" key="6">
    <source>
        <dbReference type="ARBA" id="ARBA00023136"/>
    </source>
</evidence>
<evidence type="ECO:0000256" key="4">
    <source>
        <dbReference type="ARBA" id="ARBA00022692"/>
    </source>
</evidence>
<name>A0ABY8BNQ3_9BURK</name>
<feature type="transmembrane region" description="Helical" evidence="7">
    <location>
        <begin position="333"/>
        <end position="350"/>
    </location>
</feature>
<keyword evidence="2" id="KW-0813">Transport</keyword>
<dbReference type="PRINTS" id="PR00173">
    <property type="entry name" value="EDTRNSPORT"/>
</dbReference>
<feature type="transmembrane region" description="Helical" evidence="7">
    <location>
        <begin position="56"/>
        <end position="81"/>
    </location>
</feature>
<dbReference type="RefSeq" id="WP_277418617.1">
    <property type="nucleotide sequence ID" value="NZ_CP119083.1"/>
</dbReference>
<evidence type="ECO:0000256" key="5">
    <source>
        <dbReference type="ARBA" id="ARBA00022989"/>
    </source>
</evidence>
<evidence type="ECO:0000313" key="9">
    <source>
        <dbReference type="Proteomes" id="UP001216510"/>
    </source>
</evidence>
<evidence type="ECO:0000256" key="2">
    <source>
        <dbReference type="ARBA" id="ARBA00022448"/>
    </source>
</evidence>
<keyword evidence="5 7" id="KW-1133">Transmembrane helix</keyword>
<dbReference type="PANTHER" id="PTHR42865">
    <property type="entry name" value="PROTON/GLUTAMATE-ASPARTATE SYMPORTER"/>
    <property type="match status" value="1"/>
</dbReference>
<keyword evidence="4 7" id="KW-0812">Transmembrane</keyword>
<evidence type="ECO:0000256" key="3">
    <source>
        <dbReference type="ARBA" id="ARBA00022475"/>
    </source>
</evidence>
<proteinExistence type="predicted"/>
<protein>
    <submittedName>
        <fullName evidence="8">Dicarboxylate/amino acid:cation symporter</fullName>
    </submittedName>
</protein>
<dbReference type="Proteomes" id="UP001216510">
    <property type="component" value="Chromosome"/>
</dbReference>
<dbReference type="SUPFAM" id="SSF118215">
    <property type="entry name" value="Proton glutamate symport protein"/>
    <property type="match status" value="1"/>
</dbReference>
<keyword evidence="9" id="KW-1185">Reference proteome</keyword>
<keyword evidence="3" id="KW-1003">Cell membrane</keyword>
<dbReference type="Pfam" id="PF00375">
    <property type="entry name" value="SDF"/>
    <property type="match status" value="1"/>
</dbReference>
<evidence type="ECO:0000256" key="7">
    <source>
        <dbReference type="SAM" id="Phobius"/>
    </source>
</evidence>
<feature type="transmembrane region" description="Helical" evidence="7">
    <location>
        <begin position="232"/>
        <end position="256"/>
    </location>
</feature>
<sequence>MHDKHDGEHRPVEKKSRLTTYILVALALGILAGYLLNTSLETPAKYSDAMALITTLFLRLIKMIIAPLVFSTLVVGIARMGDAGEVGRIGLKTLGWFFIASVLSLALGLVLVNIFRPGDMLAGTLATTGHAELATSSLTLKDFITHLVPSSIVDGMAKNEILQIVVFSLFFGLGAAAVGKKAEPMIEAIDGVAHVMLKVTGYVMQFAPVAVFAAVSGIIAKEGLGVLKTYGFFMAEFYVGIAILWALLIAAGFIFLGKRIFALLTEVRGPILLAFSTASSEAAFPKTLEGLERFGVRNRIAAFVLPIGYSFNLDGSMMYCTFAAVFIAQAYGIELSMGTQISMMAVLMLTSKGMAGVPRASLVVIAATLAQFNIPEAGLVLLLSIDHFLDMARSATNVVGNSIATAVVAKWEGELTAPVKEDPATAPLR</sequence>
<evidence type="ECO:0000256" key="1">
    <source>
        <dbReference type="ARBA" id="ARBA00004651"/>
    </source>
</evidence>
<feature type="transmembrane region" description="Helical" evidence="7">
    <location>
        <begin position="199"/>
        <end position="220"/>
    </location>
</feature>
<organism evidence="8 9">
    <name type="scientific">Pseudoduganella chitinolytica</name>
    <dbReference type="NCBI Taxonomy" id="34070"/>
    <lineage>
        <taxon>Bacteria</taxon>
        <taxon>Pseudomonadati</taxon>
        <taxon>Pseudomonadota</taxon>
        <taxon>Betaproteobacteria</taxon>
        <taxon>Burkholderiales</taxon>
        <taxon>Oxalobacteraceae</taxon>
        <taxon>Telluria group</taxon>
        <taxon>Pseudoduganella</taxon>
    </lineage>
</organism>
<feature type="transmembrane region" description="Helical" evidence="7">
    <location>
        <begin position="362"/>
        <end position="385"/>
    </location>
</feature>
<dbReference type="InterPro" id="IPR036458">
    <property type="entry name" value="Na:dicarbo_symporter_sf"/>
</dbReference>
<keyword evidence="6 7" id="KW-0472">Membrane</keyword>
<dbReference type="PANTHER" id="PTHR42865:SF7">
    <property type="entry name" value="PROTON_GLUTAMATE-ASPARTATE SYMPORTER"/>
    <property type="match status" value="1"/>
</dbReference>
<feature type="transmembrane region" description="Helical" evidence="7">
    <location>
        <begin position="161"/>
        <end position="178"/>
    </location>
</feature>
<reference evidence="8 9" key="1">
    <citation type="submission" date="2023-02" db="EMBL/GenBank/DDBJ databases">
        <title>Gemone sequence of Telluria chitinolytica ACM 3522T.</title>
        <authorList>
            <person name="Frediansyah A."/>
            <person name="Miess H."/>
            <person name="Gross H."/>
        </authorList>
    </citation>
    <scope>NUCLEOTIDE SEQUENCE [LARGE SCALE GENOMIC DNA]</scope>
    <source>
        <strain evidence="8 9">ACM 3522</strain>
    </source>
</reference>
<accession>A0ABY8BNQ3</accession>
<dbReference type="EMBL" id="CP119083">
    <property type="protein sequence ID" value="WEF35974.1"/>
    <property type="molecule type" value="Genomic_DNA"/>
</dbReference>